<dbReference type="AlphaFoldDB" id="A0A2H5F238"/>
<dbReference type="EMBL" id="CP025430">
    <property type="protein sequence ID" value="AUH65596.1"/>
    <property type="molecule type" value="Genomic_DNA"/>
</dbReference>
<organism evidence="3 4">
    <name type="scientific">Paracoccus zhejiangensis</name>
    <dbReference type="NCBI Taxonomy" id="1077935"/>
    <lineage>
        <taxon>Bacteria</taxon>
        <taxon>Pseudomonadati</taxon>
        <taxon>Pseudomonadota</taxon>
        <taxon>Alphaproteobacteria</taxon>
        <taxon>Rhodobacterales</taxon>
        <taxon>Paracoccaceae</taxon>
        <taxon>Paracoccus</taxon>
    </lineage>
</organism>
<keyword evidence="1" id="KW-0732">Signal</keyword>
<dbReference type="InterPro" id="IPR038670">
    <property type="entry name" value="HslJ-like_sf"/>
</dbReference>
<evidence type="ECO:0000313" key="4">
    <source>
        <dbReference type="Proteomes" id="UP000234530"/>
    </source>
</evidence>
<dbReference type="KEGG" id="pzh:CX676_16775"/>
<dbReference type="RefSeq" id="WP_101753570.1">
    <property type="nucleotide sequence ID" value="NZ_CP025430.1"/>
</dbReference>
<dbReference type="OrthoDB" id="7777568at2"/>
<dbReference type="Gene3D" id="2.40.128.270">
    <property type="match status" value="1"/>
</dbReference>
<reference evidence="3 4" key="1">
    <citation type="journal article" date="2013" name="Antonie Van Leeuwenhoek">
        <title>Paracoccus zhejiangensis sp. nov., isolated from activated sludge in wastewater-treatment system.</title>
        <authorList>
            <person name="Wu Z.G."/>
            <person name="Zhang D.F."/>
            <person name="Liu Y.L."/>
            <person name="Wang F."/>
            <person name="Jiang X."/>
            <person name="Li C."/>
            <person name="Li S.P."/>
            <person name="Hong Q."/>
            <person name="Li W.J."/>
        </authorList>
    </citation>
    <scope>NUCLEOTIDE SEQUENCE [LARGE SCALE GENOMIC DNA]</scope>
    <source>
        <strain evidence="3 4">J6</strain>
    </source>
</reference>
<evidence type="ECO:0000313" key="3">
    <source>
        <dbReference type="EMBL" id="AUH65596.1"/>
    </source>
</evidence>
<keyword evidence="4" id="KW-1185">Reference proteome</keyword>
<evidence type="ECO:0000259" key="2">
    <source>
        <dbReference type="Pfam" id="PF03724"/>
    </source>
</evidence>
<feature type="signal peptide" evidence="1">
    <location>
        <begin position="1"/>
        <end position="16"/>
    </location>
</feature>
<dbReference type="Pfam" id="PF03724">
    <property type="entry name" value="META"/>
    <property type="match status" value="1"/>
</dbReference>
<evidence type="ECO:0000256" key="1">
    <source>
        <dbReference type="SAM" id="SignalP"/>
    </source>
</evidence>
<dbReference type="Proteomes" id="UP000234530">
    <property type="component" value="Chromosome"/>
</dbReference>
<protein>
    <submittedName>
        <fullName evidence="3">META domain-containing protein</fullName>
    </submittedName>
</protein>
<proteinExistence type="predicted"/>
<gene>
    <name evidence="3" type="ORF">CX676_16775</name>
</gene>
<dbReference type="InterPro" id="IPR005184">
    <property type="entry name" value="DUF306_Meta_HslJ"/>
</dbReference>
<feature type="chain" id="PRO_5014116206" evidence="1">
    <location>
        <begin position="17"/>
        <end position="134"/>
    </location>
</feature>
<dbReference type="PROSITE" id="PS51257">
    <property type="entry name" value="PROKAR_LIPOPROTEIN"/>
    <property type="match status" value="1"/>
</dbReference>
<sequence length="134" mass="14030">MIRPAVTLLAALTALAACEPVPSANGLTGNVPLESYYLVGIGQDAVPERNMAVRFTGNQILGSGPCNSFTATNAAALPAIQVTNFVPTSAPCGEARQEQRFFEAVRSATSADYQGGVLLVKGPTYMQFEPGRPL</sequence>
<feature type="domain" description="DUF306" evidence="2">
    <location>
        <begin position="34"/>
        <end position="121"/>
    </location>
</feature>
<name>A0A2H5F238_9RHOB</name>
<accession>A0A2H5F238</accession>